<proteinExistence type="predicted"/>
<sequence>MGAKHKHDFLQFACSLCNKSNPRLKGIAIHYGLCTKGLTGRGIRTGAGKRGESVPETIGDARNTYVSLENITDPEAASSAPQATGDPDLTTRDDNDLPVTIAALHECSECLDHRLTIDEIPNRPTNFMGKTPVYFQTPPVVPPSSTGVPDLTTRDEMDLPVTITALHGYSVRHEQFNQRHSTRENEQFDRAPKPYNFAGQGHRAWIDNKDIFLIELQSKFKGVKFTMKAILQTAISRTWTSRAAISIETTCDNPLSLRVLFGPGRLTSSCLNLAGCPDDSGRVRISFEGLANPIIHEKAVDLWTHAYDGSIGCQHGPVRECVKVKKFKKYG</sequence>
<dbReference type="InParanoid" id="K1PZQ9"/>
<dbReference type="EMBL" id="JH815907">
    <property type="protein sequence ID" value="EKC27143.1"/>
    <property type="molecule type" value="Genomic_DNA"/>
</dbReference>
<name>K1PZQ9_MAGGI</name>
<dbReference type="AlphaFoldDB" id="K1PZQ9"/>
<gene>
    <name evidence="2" type="ORF">CGI_10008637</name>
</gene>
<dbReference type="HOGENOM" id="CLU_840057_0_0_1"/>
<feature type="region of interest" description="Disordered" evidence="1">
    <location>
        <begin position="71"/>
        <end position="93"/>
    </location>
</feature>
<reference evidence="2" key="1">
    <citation type="journal article" date="2012" name="Nature">
        <title>The oyster genome reveals stress adaptation and complexity of shell formation.</title>
        <authorList>
            <person name="Zhang G."/>
            <person name="Fang X."/>
            <person name="Guo X."/>
            <person name="Li L."/>
            <person name="Luo R."/>
            <person name="Xu F."/>
            <person name="Yang P."/>
            <person name="Zhang L."/>
            <person name="Wang X."/>
            <person name="Qi H."/>
            <person name="Xiong Z."/>
            <person name="Que H."/>
            <person name="Xie Y."/>
            <person name="Holland P.W."/>
            <person name="Paps J."/>
            <person name="Zhu Y."/>
            <person name="Wu F."/>
            <person name="Chen Y."/>
            <person name="Wang J."/>
            <person name="Peng C."/>
            <person name="Meng J."/>
            <person name="Yang L."/>
            <person name="Liu J."/>
            <person name="Wen B."/>
            <person name="Zhang N."/>
            <person name="Huang Z."/>
            <person name="Zhu Q."/>
            <person name="Feng Y."/>
            <person name="Mount A."/>
            <person name="Hedgecock D."/>
            <person name="Xu Z."/>
            <person name="Liu Y."/>
            <person name="Domazet-Loso T."/>
            <person name="Du Y."/>
            <person name="Sun X."/>
            <person name="Zhang S."/>
            <person name="Liu B."/>
            <person name="Cheng P."/>
            <person name="Jiang X."/>
            <person name="Li J."/>
            <person name="Fan D."/>
            <person name="Wang W."/>
            <person name="Fu W."/>
            <person name="Wang T."/>
            <person name="Wang B."/>
            <person name="Zhang J."/>
            <person name="Peng Z."/>
            <person name="Li Y."/>
            <person name="Li N."/>
            <person name="Wang J."/>
            <person name="Chen M."/>
            <person name="He Y."/>
            <person name="Tan F."/>
            <person name="Song X."/>
            <person name="Zheng Q."/>
            <person name="Huang R."/>
            <person name="Yang H."/>
            <person name="Du X."/>
            <person name="Chen L."/>
            <person name="Yang M."/>
            <person name="Gaffney P.M."/>
            <person name="Wang S."/>
            <person name="Luo L."/>
            <person name="She Z."/>
            <person name="Ming Y."/>
            <person name="Huang W."/>
            <person name="Zhang S."/>
            <person name="Huang B."/>
            <person name="Zhang Y."/>
            <person name="Qu T."/>
            <person name="Ni P."/>
            <person name="Miao G."/>
            <person name="Wang J."/>
            <person name="Wang Q."/>
            <person name="Steinberg C.E."/>
            <person name="Wang H."/>
            <person name="Li N."/>
            <person name="Qian L."/>
            <person name="Zhang G."/>
            <person name="Li Y."/>
            <person name="Yang H."/>
            <person name="Liu X."/>
            <person name="Wang J."/>
            <person name="Yin Y."/>
            <person name="Wang J."/>
        </authorList>
    </citation>
    <scope>NUCLEOTIDE SEQUENCE [LARGE SCALE GENOMIC DNA]</scope>
    <source>
        <strain evidence="2">05x7-T-G4-1.051#20</strain>
    </source>
</reference>
<protein>
    <submittedName>
        <fullName evidence="2">Uncharacterized protein</fullName>
    </submittedName>
</protein>
<organism evidence="2">
    <name type="scientific">Magallana gigas</name>
    <name type="common">Pacific oyster</name>
    <name type="synonym">Crassostrea gigas</name>
    <dbReference type="NCBI Taxonomy" id="29159"/>
    <lineage>
        <taxon>Eukaryota</taxon>
        <taxon>Metazoa</taxon>
        <taxon>Spiralia</taxon>
        <taxon>Lophotrochozoa</taxon>
        <taxon>Mollusca</taxon>
        <taxon>Bivalvia</taxon>
        <taxon>Autobranchia</taxon>
        <taxon>Pteriomorphia</taxon>
        <taxon>Ostreida</taxon>
        <taxon>Ostreoidea</taxon>
        <taxon>Ostreidae</taxon>
        <taxon>Magallana</taxon>
    </lineage>
</organism>
<evidence type="ECO:0000313" key="2">
    <source>
        <dbReference type="EMBL" id="EKC27143.1"/>
    </source>
</evidence>
<accession>K1PZQ9</accession>
<evidence type="ECO:0000256" key="1">
    <source>
        <dbReference type="SAM" id="MobiDB-lite"/>
    </source>
</evidence>